<dbReference type="InterPro" id="IPR036513">
    <property type="entry name" value="STAS_dom_sf"/>
</dbReference>
<keyword evidence="8" id="KW-1185">Reference proteome</keyword>
<comment type="subcellular location">
    <subcellularLocation>
        <location evidence="1">Membrane</location>
        <topology evidence="1">Multi-pass membrane protein</topology>
    </subcellularLocation>
</comment>
<reference evidence="8" key="1">
    <citation type="journal article" date="2019" name="Int. J. Syst. Evol. Microbiol.">
        <title>The Global Catalogue of Microorganisms (GCM) 10K type strain sequencing project: providing services to taxonomists for standard genome sequencing and annotation.</title>
        <authorList>
            <consortium name="The Broad Institute Genomics Platform"/>
            <consortium name="The Broad Institute Genome Sequencing Center for Infectious Disease"/>
            <person name="Wu L."/>
            <person name="Ma J."/>
        </authorList>
    </citation>
    <scope>NUCLEOTIDE SEQUENCE [LARGE SCALE GENOMIC DNA]</scope>
    <source>
        <strain evidence="8">CGMCC 4.7317</strain>
    </source>
</reference>
<feature type="domain" description="STAS" evidence="6">
    <location>
        <begin position="454"/>
        <end position="565"/>
    </location>
</feature>
<evidence type="ECO:0000256" key="4">
    <source>
        <dbReference type="ARBA" id="ARBA00023136"/>
    </source>
</evidence>
<dbReference type="Pfam" id="PF01740">
    <property type="entry name" value="STAS"/>
    <property type="match status" value="1"/>
</dbReference>
<feature type="transmembrane region" description="Helical" evidence="5">
    <location>
        <begin position="250"/>
        <end position="269"/>
    </location>
</feature>
<evidence type="ECO:0000256" key="3">
    <source>
        <dbReference type="ARBA" id="ARBA00022989"/>
    </source>
</evidence>
<feature type="transmembrane region" description="Helical" evidence="5">
    <location>
        <begin position="132"/>
        <end position="154"/>
    </location>
</feature>
<feature type="transmembrane region" description="Helical" evidence="5">
    <location>
        <begin position="174"/>
        <end position="199"/>
    </location>
</feature>
<dbReference type="CDD" id="cd07042">
    <property type="entry name" value="STAS_SulP_like_sulfate_transporter"/>
    <property type="match status" value="1"/>
</dbReference>
<dbReference type="InterPro" id="IPR011547">
    <property type="entry name" value="SLC26A/SulP_dom"/>
</dbReference>
<accession>A0ABW1T4J3</accession>
<dbReference type="EMBL" id="JBHSTI010000058">
    <property type="protein sequence ID" value="MFC6239661.1"/>
    <property type="molecule type" value="Genomic_DNA"/>
</dbReference>
<keyword evidence="2 5" id="KW-0812">Transmembrane</keyword>
<dbReference type="Pfam" id="PF00916">
    <property type="entry name" value="Sulfate_transp"/>
    <property type="match status" value="1"/>
</dbReference>
<name>A0ABW1T4J3_9ACTN</name>
<dbReference type="InterPro" id="IPR002645">
    <property type="entry name" value="STAS_dom"/>
</dbReference>
<keyword evidence="4 5" id="KW-0472">Membrane</keyword>
<evidence type="ECO:0000313" key="7">
    <source>
        <dbReference type="EMBL" id="MFC6239661.1"/>
    </source>
</evidence>
<evidence type="ECO:0000313" key="8">
    <source>
        <dbReference type="Proteomes" id="UP001596138"/>
    </source>
</evidence>
<dbReference type="InterPro" id="IPR001902">
    <property type="entry name" value="SLC26A/SulP_fam"/>
</dbReference>
<evidence type="ECO:0000256" key="5">
    <source>
        <dbReference type="SAM" id="Phobius"/>
    </source>
</evidence>
<dbReference type="Proteomes" id="UP001596138">
    <property type="component" value="Unassembled WGS sequence"/>
</dbReference>
<dbReference type="SUPFAM" id="SSF52091">
    <property type="entry name" value="SpoIIaa-like"/>
    <property type="match status" value="1"/>
</dbReference>
<evidence type="ECO:0000259" key="6">
    <source>
        <dbReference type="PROSITE" id="PS50801"/>
    </source>
</evidence>
<dbReference type="Gene3D" id="3.30.750.24">
    <property type="entry name" value="STAS domain"/>
    <property type="match status" value="1"/>
</dbReference>
<feature type="transmembrane region" description="Helical" evidence="5">
    <location>
        <begin position="353"/>
        <end position="375"/>
    </location>
</feature>
<evidence type="ECO:0000256" key="1">
    <source>
        <dbReference type="ARBA" id="ARBA00004141"/>
    </source>
</evidence>
<feature type="transmembrane region" description="Helical" evidence="5">
    <location>
        <begin position="40"/>
        <end position="65"/>
    </location>
</feature>
<organism evidence="7 8">
    <name type="scientific">Longivirga aurantiaca</name>
    <dbReference type="NCBI Taxonomy" id="1837743"/>
    <lineage>
        <taxon>Bacteria</taxon>
        <taxon>Bacillati</taxon>
        <taxon>Actinomycetota</taxon>
        <taxon>Actinomycetes</taxon>
        <taxon>Sporichthyales</taxon>
        <taxon>Sporichthyaceae</taxon>
        <taxon>Longivirga</taxon>
    </lineage>
</organism>
<sequence>MPARSPLLLASLRGYRRPWLTADLLAGMSVWAVLVPESLAYATIAGVPPVVGLYAAVPALVLYAVLGSSRHLVVATMSATAALSASVVAVYARPGSGDYVAITAMLAIVTGVLGVVAGLCRLGFLATFISEPVLRGFIVGLALTIIAGQLPALFGVPKEAGDFFEQMAGLLRQLAHSNAATLGVGLVSLAVVLGCRLWLPRLPGSLIAVLLGVAAVPLLDLVDRGVAIVGPIQAGLPTLGIPSGHGLADYLGLVSAAAGILLLGFVEGLGPAKAYAAREGLEIDANRELIGVGAANIGAGITAGMVVNGTLAKTAVNVNAGAKSQVSGLTAASLTIITLLFLTGLFENLPEATLAAIVIAAVIELVNIPALVRLYRVWTGHLGRIYGWAARADFIAALAALLGVLVFDTLPGLFIGIVVSILLLLYRASRPQVATLASTATTDGRDHIWVDAARHPDLPVRDDVLVVRVESGLFFANADNVRTAIRDRITPTTTAVVLDASTTPAIDVSATEMLAQLAGDLRRDGIALLIAHGIGQVRDVLRRAGAEQDVLQALYDTVDEAVAAAPPERVPGT</sequence>
<feature type="transmembrane region" description="Helical" evidence="5">
    <location>
        <begin position="99"/>
        <end position="120"/>
    </location>
</feature>
<dbReference type="InterPro" id="IPR018045">
    <property type="entry name" value="S04_transporter_CS"/>
</dbReference>
<feature type="transmembrane region" description="Helical" evidence="5">
    <location>
        <begin position="327"/>
        <end position="346"/>
    </location>
</feature>
<gene>
    <name evidence="7" type="ORF">ACFQGU_17450</name>
</gene>
<comment type="caution">
    <text evidence="7">The sequence shown here is derived from an EMBL/GenBank/DDBJ whole genome shotgun (WGS) entry which is preliminary data.</text>
</comment>
<evidence type="ECO:0000256" key="2">
    <source>
        <dbReference type="ARBA" id="ARBA00022692"/>
    </source>
</evidence>
<protein>
    <submittedName>
        <fullName evidence="7">SulP family inorganic anion transporter</fullName>
    </submittedName>
</protein>
<feature type="transmembrane region" description="Helical" evidence="5">
    <location>
        <begin position="206"/>
        <end position="230"/>
    </location>
</feature>
<dbReference type="PANTHER" id="PTHR11814">
    <property type="entry name" value="SULFATE TRANSPORTER"/>
    <property type="match status" value="1"/>
</dbReference>
<proteinExistence type="predicted"/>
<dbReference type="RefSeq" id="WP_386768975.1">
    <property type="nucleotide sequence ID" value="NZ_JBHSTI010000058.1"/>
</dbReference>
<feature type="transmembrane region" description="Helical" evidence="5">
    <location>
        <begin position="395"/>
        <end position="426"/>
    </location>
</feature>
<keyword evidence="3 5" id="KW-1133">Transmembrane helix</keyword>
<feature type="transmembrane region" description="Helical" evidence="5">
    <location>
        <begin position="289"/>
        <end position="307"/>
    </location>
</feature>
<dbReference type="PROSITE" id="PS01130">
    <property type="entry name" value="SLC26A"/>
    <property type="match status" value="1"/>
</dbReference>
<dbReference type="PROSITE" id="PS50801">
    <property type="entry name" value="STAS"/>
    <property type="match status" value="1"/>
</dbReference>
<feature type="transmembrane region" description="Helical" evidence="5">
    <location>
        <begin position="72"/>
        <end position="93"/>
    </location>
</feature>